<gene>
    <name evidence="4" type="ORF">GCM10007878_11380</name>
</gene>
<evidence type="ECO:0000313" key="4">
    <source>
        <dbReference type="EMBL" id="GLR63703.1"/>
    </source>
</evidence>
<reference evidence="5" key="1">
    <citation type="journal article" date="2019" name="Int. J. Syst. Evol. Microbiol.">
        <title>The Global Catalogue of Microorganisms (GCM) 10K type strain sequencing project: providing services to taxonomists for standard genome sequencing and annotation.</title>
        <authorList>
            <consortium name="The Broad Institute Genomics Platform"/>
            <consortium name="The Broad Institute Genome Sequencing Center for Infectious Disease"/>
            <person name="Wu L."/>
            <person name="Ma J."/>
        </authorList>
    </citation>
    <scope>NUCLEOTIDE SEQUENCE [LARGE SCALE GENOMIC DNA]</scope>
    <source>
        <strain evidence="5">NBRC 100033</strain>
    </source>
</reference>
<feature type="transmembrane region" description="Helical" evidence="2">
    <location>
        <begin position="12"/>
        <end position="31"/>
    </location>
</feature>
<evidence type="ECO:0000256" key="2">
    <source>
        <dbReference type="SAM" id="Phobius"/>
    </source>
</evidence>
<keyword evidence="2" id="KW-1133">Transmembrane helix</keyword>
<evidence type="ECO:0000313" key="5">
    <source>
        <dbReference type="Proteomes" id="UP001156682"/>
    </source>
</evidence>
<dbReference type="Proteomes" id="UP001156682">
    <property type="component" value="Unassembled WGS sequence"/>
</dbReference>
<protein>
    <recommendedName>
        <fullName evidence="3">DUF7305 domain-containing protein</fullName>
    </recommendedName>
</protein>
<proteinExistence type="predicted"/>
<feature type="compositionally biased region" description="Acidic residues" evidence="1">
    <location>
        <begin position="504"/>
        <end position="516"/>
    </location>
</feature>
<keyword evidence="5" id="KW-1185">Reference proteome</keyword>
<organism evidence="4 5">
    <name type="scientific">Marinospirillum insulare</name>
    <dbReference type="NCBI Taxonomy" id="217169"/>
    <lineage>
        <taxon>Bacteria</taxon>
        <taxon>Pseudomonadati</taxon>
        <taxon>Pseudomonadota</taxon>
        <taxon>Gammaproteobacteria</taxon>
        <taxon>Oceanospirillales</taxon>
        <taxon>Oceanospirillaceae</taxon>
        <taxon>Marinospirillum</taxon>
    </lineage>
</organism>
<evidence type="ECO:0000256" key="1">
    <source>
        <dbReference type="SAM" id="MobiDB-lite"/>
    </source>
</evidence>
<evidence type="ECO:0000259" key="3">
    <source>
        <dbReference type="Pfam" id="PF23981"/>
    </source>
</evidence>
<feature type="region of interest" description="Disordered" evidence="1">
    <location>
        <begin position="495"/>
        <end position="526"/>
    </location>
</feature>
<accession>A0ABQ5ZX98</accession>
<feature type="domain" description="DUF7305" evidence="3">
    <location>
        <begin position="363"/>
        <end position="490"/>
    </location>
</feature>
<dbReference type="EMBL" id="BSOR01000016">
    <property type="protein sequence ID" value="GLR63703.1"/>
    <property type="molecule type" value="Genomic_DNA"/>
</dbReference>
<keyword evidence="2" id="KW-0812">Transmembrane</keyword>
<dbReference type="InterPro" id="IPR055729">
    <property type="entry name" value="DUF7305"/>
</dbReference>
<sequence length="534" mass="58066">MLGIYKPKQRQQGYILVVALLVMLFIGALVVSNVSTTSTEERVATSNLHLPSLDSAIYQGMYTVEAHAKRTNLSDKNNQTAVCNDVYDELNTKLKGVANNFQSSSAKNADVYWKLANLNQKCGDDEIAVELVAWQGKETAPIIKLIGKGRLEINQIGGGGGTASEPGEEVQQNGVTSNLQKIMGNNVATSSGTIKASLIGARIEGNVKAKNKIRTSWFGRIRGDKREIDKTITSDPLELAKFIDESEFYIDENKIDSKKIAKLNKTKFKFKSSSRLFDRNIGIYPITRGVITPQGLTVYDAKERKDIEVDFPFYEPVDASFLGRVACCDAKKNPGCNESCPAKKLAVLDQLTINRGGIWINGDKPTLRISGGDVILYVKGDVWLGGFSKLHIDNDSSLTLIVDGTFTQSGLFEFTNRNITNNRGAPLFTLLSNGGNRNILKAVNIMGIRPIYGMIYAVSDITVSGSGDIQGQVFGNNVTATLGGSIRYKEFGKASDDATGNFDDPPDGGNSEDESGEGGSGYTPQLDINFEIIY</sequence>
<keyword evidence="2" id="KW-0472">Membrane</keyword>
<comment type="caution">
    <text evidence="4">The sequence shown here is derived from an EMBL/GenBank/DDBJ whole genome shotgun (WGS) entry which is preliminary data.</text>
</comment>
<name>A0ABQ5ZX98_9GAMM</name>
<dbReference type="Pfam" id="PF23981">
    <property type="entry name" value="DUF7305"/>
    <property type="match status" value="1"/>
</dbReference>